<comment type="function">
    <text evidence="3">Responsible for the release of ribosomes from messenger RNA at the termination of protein biosynthesis. May increase the efficiency of translation by recycling ribosomes from one round of translation to another.</text>
</comment>
<dbReference type="SUPFAM" id="SSF55194">
    <property type="entry name" value="Ribosome recycling factor, RRF"/>
    <property type="match status" value="1"/>
</dbReference>
<dbReference type="EMBL" id="LCJR01000003">
    <property type="protein sequence ID" value="KKT82654.1"/>
    <property type="molecule type" value="Genomic_DNA"/>
</dbReference>
<dbReference type="GO" id="GO:0006415">
    <property type="term" value="P:translational termination"/>
    <property type="evidence" value="ECO:0007669"/>
    <property type="project" value="UniProtKB-UniRule"/>
</dbReference>
<dbReference type="InterPro" id="IPR023584">
    <property type="entry name" value="Ribosome_recyc_fac_dom"/>
</dbReference>
<dbReference type="AlphaFoldDB" id="A0A0G1NEP9"/>
<dbReference type="GO" id="GO:0043023">
    <property type="term" value="F:ribosomal large subunit binding"/>
    <property type="evidence" value="ECO:0007669"/>
    <property type="project" value="TreeGrafter"/>
</dbReference>
<keyword evidence="2 3" id="KW-0648">Protein biosynthesis</keyword>
<keyword evidence="4" id="KW-0175">Coiled coil</keyword>
<dbReference type="Gene3D" id="3.30.1360.40">
    <property type="match status" value="1"/>
</dbReference>
<comment type="caution">
    <text evidence="6">The sequence shown here is derived from an EMBL/GenBank/DDBJ whole genome shotgun (WGS) entry which is preliminary data.</text>
</comment>
<evidence type="ECO:0000256" key="4">
    <source>
        <dbReference type="SAM" id="Coils"/>
    </source>
</evidence>
<evidence type="ECO:0000313" key="6">
    <source>
        <dbReference type="EMBL" id="KKT82654.1"/>
    </source>
</evidence>
<dbReference type="PANTHER" id="PTHR20982">
    <property type="entry name" value="RIBOSOME RECYCLING FACTOR"/>
    <property type="match status" value="1"/>
</dbReference>
<dbReference type="PANTHER" id="PTHR20982:SF3">
    <property type="entry name" value="MITOCHONDRIAL RIBOSOME RECYCLING FACTOR PSEUDO 1"/>
    <property type="match status" value="1"/>
</dbReference>
<protein>
    <recommendedName>
        <fullName evidence="3">Ribosome-recycling factor</fullName>
        <shortName evidence="3">RRF</shortName>
    </recommendedName>
    <alternativeName>
        <fullName evidence="3">Ribosome-releasing factor</fullName>
    </alternativeName>
</protein>
<sequence length="186" mass="21314">MTYKDLINQKKGDFNAAFEHARSEVAGIRTGRANASMVEDVAVEYMGSRLKIKELATITTPEPRVILIQPWDKQAIPLIEKALRESSSGLNPSADSNGVRLTLPQLTEERRKEFIRILHQKVEESRIKVRQVREDVLKKVQAEVRAKTAREDDLHRAKEEIQKIVDDLNKKFDELTKKKEAELLNS</sequence>
<dbReference type="Proteomes" id="UP000034032">
    <property type="component" value="Unassembled WGS sequence"/>
</dbReference>
<evidence type="ECO:0000313" key="7">
    <source>
        <dbReference type="Proteomes" id="UP000034032"/>
    </source>
</evidence>
<dbReference type="InterPro" id="IPR036191">
    <property type="entry name" value="RRF_sf"/>
</dbReference>
<dbReference type="InterPro" id="IPR002661">
    <property type="entry name" value="Ribosome_recyc_fac"/>
</dbReference>
<dbReference type="Pfam" id="PF01765">
    <property type="entry name" value="RRF"/>
    <property type="match status" value="1"/>
</dbReference>
<comment type="subcellular location">
    <subcellularLocation>
        <location evidence="3">Cytoplasm</location>
    </subcellularLocation>
</comment>
<gene>
    <name evidence="3" type="primary">frr</name>
    <name evidence="6" type="ORF">UW79_C0003G0035</name>
</gene>
<reference evidence="6 7" key="1">
    <citation type="journal article" date="2015" name="Nature">
        <title>rRNA introns, odd ribosomes, and small enigmatic genomes across a large radiation of phyla.</title>
        <authorList>
            <person name="Brown C.T."/>
            <person name="Hug L.A."/>
            <person name="Thomas B.C."/>
            <person name="Sharon I."/>
            <person name="Castelle C.J."/>
            <person name="Singh A."/>
            <person name="Wilkins M.J."/>
            <person name="Williams K.H."/>
            <person name="Banfield J.F."/>
        </authorList>
    </citation>
    <scope>NUCLEOTIDE SEQUENCE [LARGE SCALE GENOMIC DNA]</scope>
</reference>
<accession>A0A0G1NEP9</accession>
<comment type="similarity">
    <text evidence="1 3">Belongs to the RRF family.</text>
</comment>
<feature type="domain" description="Ribosome recycling factor" evidence="5">
    <location>
        <begin position="23"/>
        <end position="184"/>
    </location>
</feature>
<evidence type="ECO:0000256" key="1">
    <source>
        <dbReference type="ARBA" id="ARBA00005912"/>
    </source>
</evidence>
<proteinExistence type="inferred from homology"/>
<keyword evidence="3" id="KW-0963">Cytoplasm</keyword>
<dbReference type="NCBIfam" id="TIGR00496">
    <property type="entry name" value="frr"/>
    <property type="match status" value="1"/>
</dbReference>
<evidence type="ECO:0000256" key="3">
    <source>
        <dbReference type="HAMAP-Rule" id="MF_00040"/>
    </source>
</evidence>
<dbReference type="FunFam" id="3.30.1360.40:FF:000001">
    <property type="entry name" value="Ribosome-recycling factor"/>
    <property type="match status" value="1"/>
</dbReference>
<dbReference type="HAMAP" id="MF_00040">
    <property type="entry name" value="RRF"/>
    <property type="match status" value="1"/>
</dbReference>
<organism evidence="6 7">
    <name type="scientific">Candidatus Yanofskybacteria bacterium GW2011_GWA2_44_9</name>
    <dbReference type="NCBI Taxonomy" id="1619025"/>
    <lineage>
        <taxon>Bacteria</taxon>
        <taxon>Candidatus Yanofskyibacteriota</taxon>
    </lineage>
</organism>
<evidence type="ECO:0000256" key="2">
    <source>
        <dbReference type="ARBA" id="ARBA00022917"/>
    </source>
</evidence>
<feature type="coiled-coil region" evidence="4">
    <location>
        <begin position="151"/>
        <end position="185"/>
    </location>
</feature>
<name>A0A0G1NEP9_9BACT</name>
<dbReference type="Gene3D" id="1.10.132.20">
    <property type="entry name" value="Ribosome-recycling factor"/>
    <property type="match status" value="1"/>
</dbReference>
<dbReference type="GO" id="GO:0005737">
    <property type="term" value="C:cytoplasm"/>
    <property type="evidence" value="ECO:0007669"/>
    <property type="project" value="UniProtKB-SubCell"/>
</dbReference>
<dbReference type="PATRIC" id="fig|1619025.3.peg.151"/>
<evidence type="ECO:0000259" key="5">
    <source>
        <dbReference type="Pfam" id="PF01765"/>
    </source>
</evidence>